<reference evidence="5" key="1">
    <citation type="submission" date="2024-04" db="EMBL/GenBank/DDBJ databases">
        <title>Salinicola lusitanus LLJ914,a marine bacterium isolated from the Okinawa Trough.</title>
        <authorList>
            <person name="Li J."/>
        </authorList>
    </citation>
    <scope>NUCLEOTIDE SEQUENCE [LARGE SCALE GENOMIC DNA]</scope>
</reference>
<keyword evidence="5" id="KW-1185">Reference proteome</keyword>
<dbReference type="PANTHER" id="PTHR24252:SF7">
    <property type="entry name" value="HYALIN"/>
    <property type="match status" value="1"/>
</dbReference>
<feature type="region of interest" description="Disordered" evidence="2">
    <location>
        <begin position="89"/>
        <end position="121"/>
    </location>
</feature>
<proteinExistence type="predicted"/>
<evidence type="ECO:0000259" key="3">
    <source>
        <dbReference type="Pfam" id="PF00089"/>
    </source>
</evidence>
<dbReference type="InterPro" id="IPR009003">
    <property type="entry name" value="Peptidase_S1_PA"/>
</dbReference>
<organism evidence="4 5">
    <name type="scientific">Mugilogobius chulae</name>
    <name type="common">yellowstripe goby</name>
    <dbReference type="NCBI Taxonomy" id="88201"/>
    <lineage>
        <taxon>Eukaryota</taxon>
        <taxon>Metazoa</taxon>
        <taxon>Chordata</taxon>
        <taxon>Craniata</taxon>
        <taxon>Vertebrata</taxon>
        <taxon>Euteleostomi</taxon>
        <taxon>Actinopterygii</taxon>
        <taxon>Neopterygii</taxon>
        <taxon>Teleostei</taxon>
        <taxon>Neoteleostei</taxon>
        <taxon>Acanthomorphata</taxon>
        <taxon>Gobiaria</taxon>
        <taxon>Gobiiformes</taxon>
        <taxon>Gobioidei</taxon>
        <taxon>Gobiidae</taxon>
        <taxon>Gobionellinae</taxon>
        <taxon>Mugilogobius</taxon>
    </lineage>
</organism>
<dbReference type="Gene3D" id="2.40.10.10">
    <property type="entry name" value="Trypsin-like serine proteases"/>
    <property type="match status" value="1"/>
</dbReference>
<feature type="domain" description="Peptidase S1" evidence="3">
    <location>
        <begin position="43"/>
        <end position="88"/>
    </location>
</feature>
<dbReference type="GO" id="GO:0006508">
    <property type="term" value="P:proteolysis"/>
    <property type="evidence" value="ECO:0007669"/>
    <property type="project" value="InterPro"/>
</dbReference>
<dbReference type="PANTHER" id="PTHR24252">
    <property type="entry name" value="ACROSIN-RELATED"/>
    <property type="match status" value="1"/>
</dbReference>
<dbReference type="InterPro" id="IPR018114">
    <property type="entry name" value="TRYPSIN_HIS"/>
</dbReference>
<dbReference type="Proteomes" id="UP001460270">
    <property type="component" value="Unassembled WGS sequence"/>
</dbReference>
<dbReference type="SUPFAM" id="SSF50494">
    <property type="entry name" value="Trypsin-like serine proteases"/>
    <property type="match status" value="1"/>
</dbReference>
<dbReference type="AlphaFoldDB" id="A0AAW0NTV1"/>
<comment type="caution">
    <text evidence="4">The sequence shown here is derived from an EMBL/GenBank/DDBJ whole genome shotgun (WGS) entry which is preliminary data.</text>
</comment>
<accession>A0AAW0NTV1</accession>
<dbReference type="InterPro" id="IPR001254">
    <property type="entry name" value="Trypsin_dom"/>
</dbReference>
<evidence type="ECO:0000313" key="5">
    <source>
        <dbReference type="Proteomes" id="UP001460270"/>
    </source>
</evidence>
<keyword evidence="1" id="KW-1015">Disulfide bond</keyword>
<name>A0AAW0NTV1_9GOBI</name>
<protein>
    <recommendedName>
        <fullName evidence="3">Peptidase S1 domain-containing protein</fullName>
    </recommendedName>
</protein>
<dbReference type="InterPro" id="IPR043504">
    <property type="entry name" value="Peptidase_S1_PA_chymotrypsin"/>
</dbReference>
<evidence type="ECO:0000256" key="1">
    <source>
        <dbReference type="ARBA" id="ARBA00023157"/>
    </source>
</evidence>
<evidence type="ECO:0000313" key="4">
    <source>
        <dbReference type="EMBL" id="KAK7909541.1"/>
    </source>
</evidence>
<dbReference type="Pfam" id="PF00089">
    <property type="entry name" value="Trypsin"/>
    <property type="match status" value="1"/>
</dbReference>
<evidence type="ECO:0000256" key="2">
    <source>
        <dbReference type="SAM" id="MobiDB-lite"/>
    </source>
</evidence>
<sequence length="121" mass="13204">MRKGERQGERKKDRRSERGEERETANKGEGVWTGGSASQDRGRSGCVSRSWPWIVSLSYDLGNSSSHYCGGSLITEEWVLTAAHCMDEGERGGRGERGGVHSSAPPGLFTHTCPPSRPQCP</sequence>
<dbReference type="PROSITE" id="PS00134">
    <property type="entry name" value="TRYPSIN_HIS"/>
    <property type="match status" value="1"/>
</dbReference>
<dbReference type="EMBL" id="JBBPFD010000010">
    <property type="protein sequence ID" value="KAK7909541.1"/>
    <property type="molecule type" value="Genomic_DNA"/>
</dbReference>
<dbReference type="GO" id="GO:0004252">
    <property type="term" value="F:serine-type endopeptidase activity"/>
    <property type="evidence" value="ECO:0007669"/>
    <property type="project" value="InterPro"/>
</dbReference>
<gene>
    <name evidence="4" type="ORF">WMY93_014225</name>
</gene>
<feature type="compositionally biased region" description="Basic and acidic residues" evidence="2">
    <location>
        <begin position="89"/>
        <end position="99"/>
    </location>
</feature>
<feature type="region of interest" description="Disordered" evidence="2">
    <location>
        <begin position="1"/>
        <end position="46"/>
    </location>
</feature>
<feature type="compositionally biased region" description="Basic and acidic residues" evidence="2">
    <location>
        <begin position="1"/>
        <end position="26"/>
    </location>
</feature>